<organism evidence="3 4">
    <name type="scientific">Anaerocolumna aminovalerica</name>
    <dbReference type="NCBI Taxonomy" id="1527"/>
    <lineage>
        <taxon>Bacteria</taxon>
        <taxon>Bacillati</taxon>
        <taxon>Bacillota</taxon>
        <taxon>Clostridia</taxon>
        <taxon>Lachnospirales</taxon>
        <taxon>Lachnospiraceae</taxon>
        <taxon>Anaerocolumna</taxon>
    </lineage>
</organism>
<dbReference type="InterPro" id="IPR036034">
    <property type="entry name" value="PDZ_sf"/>
</dbReference>
<dbReference type="SUPFAM" id="SSF50156">
    <property type="entry name" value="PDZ domain-like"/>
    <property type="match status" value="1"/>
</dbReference>
<keyword evidence="1" id="KW-0812">Transmembrane</keyword>
<accession>A0A1I5EY51</accession>
<proteinExistence type="predicted"/>
<dbReference type="PROSITE" id="PS51494">
    <property type="entry name" value="SPOIVB"/>
    <property type="match status" value="1"/>
</dbReference>
<dbReference type="EMBL" id="FOWD01000011">
    <property type="protein sequence ID" value="SFO16363.1"/>
    <property type="molecule type" value="Genomic_DNA"/>
</dbReference>
<evidence type="ECO:0000256" key="1">
    <source>
        <dbReference type="SAM" id="Phobius"/>
    </source>
</evidence>
<evidence type="ECO:0000259" key="2">
    <source>
        <dbReference type="PROSITE" id="PS51494"/>
    </source>
</evidence>
<protein>
    <submittedName>
        <fullName evidence="3">Stage IV sporulation protein B</fullName>
    </submittedName>
</protein>
<keyword evidence="4" id="KW-1185">Reference proteome</keyword>
<dbReference type="NCBIfam" id="TIGR02860">
    <property type="entry name" value="spore_IV_B"/>
    <property type="match status" value="1"/>
</dbReference>
<name>A0A1I5EY51_9FIRM</name>
<dbReference type="OrthoDB" id="9765242at2"/>
<dbReference type="InterPro" id="IPR009003">
    <property type="entry name" value="Peptidase_S1_PA"/>
</dbReference>
<dbReference type="Pfam" id="PF05580">
    <property type="entry name" value="Peptidase_S55"/>
    <property type="match status" value="1"/>
</dbReference>
<keyword evidence="1" id="KW-0472">Membrane</keyword>
<keyword evidence="1" id="KW-1133">Transmembrane helix</keyword>
<dbReference type="InterPro" id="IPR008763">
    <property type="entry name" value="Peptidase_S55"/>
</dbReference>
<dbReference type="Proteomes" id="UP000198806">
    <property type="component" value="Unassembled WGS sequence"/>
</dbReference>
<sequence length="430" mass="47871">MKKKSIYRKILLLLFVINVFVILIFAYKRLYRSIPDKIRIKVGEDEQFNFNLPFQADFTNENIGVISVNNKKVPANQIKIDLNKPFTIKSTELGQYKISLKLFGFLEFKKIEIGVVEDKELRPSGAPIGIYVETDGVMVLGTGAINASDGLNYEPSLNKLKSGDYITAINHVPINSKEELIELIQKCDGRDLLVDVRRNEEIIQYKITPVKTADGEYKIGTWIRDNTQGIGTMTFTTKEGKFGALGHGITDVDTSLIMEIQQGYLYNAEIMTIIKGRQGAPGELIGVINQNEFNKIGKIKKNTNQGIFGSITENYVNAAQHDFIPIGLKQEVTLGPATILSCVEDEVKEYDIEIKKIDLNNTNSNKGMVINIVDEELLSLTGGIVQGMSGSPIIQNGKIIGAVTHVFIQDSTKGYGTFIENMIYNLDGME</sequence>
<evidence type="ECO:0000313" key="3">
    <source>
        <dbReference type="EMBL" id="SFO16363.1"/>
    </source>
</evidence>
<feature type="domain" description="Peptidase S55" evidence="2">
    <location>
        <begin position="201"/>
        <end position="430"/>
    </location>
</feature>
<dbReference type="AlphaFoldDB" id="A0A1I5EY51"/>
<dbReference type="InterPro" id="IPR014219">
    <property type="entry name" value="SpoIVB"/>
</dbReference>
<dbReference type="Gene3D" id="2.30.42.10">
    <property type="match status" value="1"/>
</dbReference>
<feature type="transmembrane region" description="Helical" evidence="1">
    <location>
        <begin position="6"/>
        <end position="27"/>
    </location>
</feature>
<dbReference type="RefSeq" id="WP_091685984.1">
    <property type="nucleotide sequence ID" value="NZ_BAABFM010000085.1"/>
</dbReference>
<evidence type="ECO:0000313" key="4">
    <source>
        <dbReference type="Proteomes" id="UP000198806"/>
    </source>
</evidence>
<reference evidence="3 4" key="1">
    <citation type="submission" date="2016-10" db="EMBL/GenBank/DDBJ databases">
        <authorList>
            <person name="de Groot N.N."/>
        </authorList>
    </citation>
    <scope>NUCLEOTIDE SEQUENCE [LARGE SCALE GENOMIC DNA]</scope>
    <source>
        <strain evidence="3 4">DSM 1283</strain>
    </source>
</reference>
<gene>
    <name evidence="3" type="ORF">SAMN04489757_11166</name>
</gene>
<dbReference type="STRING" id="1527.SAMN04489757_11166"/>
<dbReference type="SUPFAM" id="SSF50494">
    <property type="entry name" value="Trypsin-like serine proteases"/>
    <property type="match status" value="1"/>
</dbReference>